<dbReference type="InterPro" id="IPR013783">
    <property type="entry name" value="Ig-like_fold"/>
</dbReference>
<dbReference type="Pfam" id="PF16318">
    <property type="entry name" value="DUF4957"/>
    <property type="match status" value="1"/>
</dbReference>
<protein>
    <recommendedName>
        <fullName evidence="2">Fibronectin type-III domain-containing protein</fullName>
    </recommendedName>
</protein>
<evidence type="ECO:0000256" key="1">
    <source>
        <dbReference type="SAM" id="SignalP"/>
    </source>
</evidence>
<dbReference type="InterPro" id="IPR011050">
    <property type="entry name" value="Pectin_lyase_fold/virulence"/>
</dbReference>
<gene>
    <name evidence="3" type="ORF">SAMN04488111_0135</name>
</gene>
<organism evidence="3 4">
    <name type="scientific">Lutibacter flavus</name>
    <dbReference type="NCBI Taxonomy" id="691689"/>
    <lineage>
        <taxon>Bacteria</taxon>
        <taxon>Pseudomonadati</taxon>
        <taxon>Bacteroidota</taxon>
        <taxon>Flavobacteriia</taxon>
        <taxon>Flavobacteriales</taxon>
        <taxon>Flavobacteriaceae</taxon>
        <taxon>Lutibacter</taxon>
    </lineage>
</organism>
<dbReference type="SUPFAM" id="SSF49265">
    <property type="entry name" value="Fibronectin type III"/>
    <property type="match status" value="1"/>
</dbReference>
<feature type="domain" description="Fibronectin type-III" evidence="2">
    <location>
        <begin position="41"/>
        <end position="134"/>
    </location>
</feature>
<dbReference type="PROSITE" id="PS50853">
    <property type="entry name" value="FN3"/>
    <property type="match status" value="1"/>
</dbReference>
<dbReference type="EMBL" id="FZNX01000001">
    <property type="protein sequence ID" value="SNR30901.1"/>
    <property type="molecule type" value="Genomic_DNA"/>
</dbReference>
<dbReference type="SUPFAM" id="SSF51126">
    <property type="entry name" value="Pectin lyase-like"/>
    <property type="match status" value="1"/>
</dbReference>
<evidence type="ECO:0000313" key="4">
    <source>
        <dbReference type="Proteomes" id="UP000198412"/>
    </source>
</evidence>
<keyword evidence="4" id="KW-1185">Reference proteome</keyword>
<dbReference type="InterPro" id="IPR003961">
    <property type="entry name" value="FN3_dom"/>
</dbReference>
<dbReference type="InterPro" id="IPR032530">
    <property type="entry name" value="DUF4957"/>
</dbReference>
<accession>A0A238V9N2</accession>
<dbReference type="InterPro" id="IPR036116">
    <property type="entry name" value="FN3_sf"/>
</dbReference>
<proteinExistence type="predicted"/>
<sequence length="519" mass="56597">MKTKNILNKLLYFLFLTITIAGCSSSTDELIEELTIDREFTPVAVTARVRNQTMVELNWTVREKVDNYVVEFSADDTEFTNIFKSVEVTTNDLPVKIELEGETIYSIRIKAVSSRGLEDSKWAITEATTLTEQIMLASEPGDIEATQATLRWRPNSNVTQIALSPGDIIHDITSQELIDGVAVITGLTGATAYSALLLNGTKTRGSSTFETGIDIGDNTLVTVDDDLFQMIADAAPGDILLLEEGDYTSQIGTITLDKSITIQGLKADFKPLLKVGFSIASGADDVQLIDLDLTGDVASELQDVVSYSDVGNFNSILISGCNIHDYNRSFVRGSTTGSILQSLTVENCIVTNILTSGGDFIDFRNSDVLNVNVNTSTFNNCAPERDFFRLDDAGASTQTGLTCNVLVDSCTLYACSNSSSRRVLYVRFQANTITVKNTLIAETLSEGYSDQSRTDPNPTFDNNNYFNAPGFFNSSQTIYDGSGTHTELDPGFTDAASGDFTISNQILIDNQVGDPRWRN</sequence>
<dbReference type="InterPro" id="IPR033427">
    <property type="entry name" value="DUF5123"/>
</dbReference>
<dbReference type="Proteomes" id="UP000198412">
    <property type="component" value="Unassembled WGS sequence"/>
</dbReference>
<dbReference type="Gene3D" id="2.60.40.10">
    <property type="entry name" value="Immunoglobulins"/>
    <property type="match status" value="1"/>
</dbReference>
<feature type="signal peptide" evidence="1">
    <location>
        <begin position="1"/>
        <end position="21"/>
    </location>
</feature>
<feature type="chain" id="PRO_5012466819" description="Fibronectin type-III domain-containing protein" evidence="1">
    <location>
        <begin position="22"/>
        <end position="519"/>
    </location>
</feature>
<keyword evidence="1" id="KW-0732">Signal</keyword>
<dbReference type="CDD" id="cd00063">
    <property type="entry name" value="FN3"/>
    <property type="match status" value="1"/>
</dbReference>
<dbReference type="PROSITE" id="PS51257">
    <property type="entry name" value="PROKAR_LIPOPROTEIN"/>
    <property type="match status" value="1"/>
</dbReference>
<dbReference type="Gene3D" id="2.160.20.10">
    <property type="entry name" value="Single-stranded right-handed beta-helix, Pectin lyase-like"/>
    <property type="match status" value="1"/>
</dbReference>
<dbReference type="OrthoDB" id="691503at2"/>
<evidence type="ECO:0000259" key="2">
    <source>
        <dbReference type="PROSITE" id="PS50853"/>
    </source>
</evidence>
<evidence type="ECO:0000313" key="3">
    <source>
        <dbReference type="EMBL" id="SNR30901.1"/>
    </source>
</evidence>
<reference evidence="4" key="1">
    <citation type="submission" date="2017-06" db="EMBL/GenBank/DDBJ databases">
        <authorList>
            <person name="Varghese N."/>
            <person name="Submissions S."/>
        </authorList>
    </citation>
    <scope>NUCLEOTIDE SEQUENCE [LARGE SCALE GENOMIC DNA]</scope>
    <source>
        <strain evidence="4">DSM 27993</strain>
    </source>
</reference>
<dbReference type="AlphaFoldDB" id="A0A238V9N2"/>
<dbReference type="Pfam" id="PF17161">
    <property type="entry name" value="DUF5123"/>
    <property type="match status" value="1"/>
</dbReference>
<dbReference type="InterPro" id="IPR012334">
    <property type="entry name" value="Pectin_lyas_fold"/>
</dbReference>
<dbReference type="RefSeq" id="WP_089376513.1">
    <property type="nucleotide sequence ID" value="NZ_FZNX01000001.1"/>
</dbReference>
<name>A0A238V9N2_9FLAO</name>